<organism evidence="1 6">
    <name type="scientific">Lacticaseibacillus rhamnosus</name>
    <name type="common">Lactobacillus rhamnosus</name>
    <dbReference type="NCBI Taxonomy" id="47715"/>
    <lineage>
        <taxon>Bacteria</taxon>
        <taxon>Bacillati</taxon>
        <taxon>Bacillota</taxon>
        <taxon>Bacilli</taxon>
        <taxon>Lactobacillales</taxon>
        <taxon>Lactobacillaceae</taxon>
        <taxon>Lacticaseibacillus</taxon>
    </lineage>
</organism>
<name>A0A2A5L799_LACRH</name>
<evidence type="ECO:0000313" key="6">
    <source>
        <dbReference type="Proteomes" id="UP000552935"/>
    </source>
</evidence>
<accession>A0A2R7CEV8</accession>
<evidence type="ECO:0000313" key="1">
    <source>
        <dbReference type="EMBL" id="NZA04261.1"/>
    </source>
</evidence>
<dbReference type="EMBL" id="PKJX01000001">
    <property type="protein sequence ID" value="PLA58216.1"/>
    <property type="molecule type" value="Genomic_DNA"/>
</dbReference>
<dbReference type="Proteomes" id="UP000307517">
    <property type="component" value="Unassembled WGS sequence"/>
</dbReference>
<evidence type="ECO:0000313" key="4">
    <source>
        <dbReference type="Proteomes" id="UP000234212"/>
    </source>
</evidence>
<dbReference type="EMBL" id="JACCKI010000002">
    <property type="protein sequence ID" value="NZA04261.1"/>
    <property type="molecule type" value="Genomic_DNA"/>
</dbReference>
<dbReference type="Proteomes" id="UP000234212">
    <property type="component" value="Unassembled WGS sequence"/>
</dbReference>
<accession>A0A2A5L799</accession>
<sequence>MDDQWIYVVYYADQSAPIELLKAFSSQRRAAEYVAMLQNAPYPNHEAAHYHYTAVQLN</sequence>
<reference evidence="2 4" key="1">
    <citation type="submission" date="2017-12" db="EMBL/GenBank/DDBJ databases">
        <title>Phylogenetic diversity of female urinary microbiome.</title>
        <authorList>
            <person name="Thomas-White K."/>
            <person name="Wolfe A.J."/>
        </authorList>
    </citation>
    <scope>NUCLEOTIDE SEQUENCE [LARGE SCALE GENOMIC DNA]</scope>
    <source>
        <strain evidence="2 4">UMB0004</strain>
    </source>
</reference>
<gene>
    <name evidence="2" type="ORF">CYJ91_01290</name>
    <name evidence="3" type="ORF">E6L36_06645</name>
    <name evidence="1" type="ORF">H0N82_03820</name>
</gene>
<protein>
    <submittedName>
        <fullName evidence="1">Uncharacterized protein</fullName>
    </submittedName>
</protein>
<evidence type="ECO:0000313" key="2">
    <source>
        <dbReference type="EMBL" id="PLA58216.1"/>
    </source>
</evidence>
<reference evidence="1 6" key="3">
    <citation type="submission" date="2020-07" db="EMBL/GenBank/DDBJ databases">
        <title>Organ Donor 1.</title>
        <authorList>
            <person name="Marsh A.J."/>
            <person name="Azcarate-Peril M.A."/>
        </authorList>
    </citation>
    <scope>NUCLEOTIDE SEQUENCE [LARGE SCALE GENOMIC DNA]</scope>
    <source>
        <strain evidence="1 6">AMC0712</strain>
    </source>
</reference>
<dbReference type="EMBL" id="SSHM01000001">
    <property type="protein sequence ID" value="THC80103.1"/>
    <property type="molecule type" value="Genomic_DNA"/>
</dbReference>
<evidence type="ECO:0000313" key="5">
    <source>
        <dbReference type="Proteomes" id="UP000307517"/>
    </source>
</evidence>
<reference evidence="3 5" key="2">
    <citation type="submission" date="2019-04" db="EMBL/GenBank/DDBJ databases">
        <title>Genome Announcement to Ensure Probiotic Safety of Lactobacillus rhamnosus UBLR-58.</title>
        <authorList>
            <person name="Sulthana A."/>
            <person name="Lakshmi S.G."/>
            <person name="Madempudi R.S."/>
        </authorList>
    </citation>
    <scope>NUCLEOTIDE SEQUENCE [LARGE SCALE GENOMIC DNA]</scope>
    <source>
        <strain evidence="3 5">UBLR-58</strain>
    </source>
</reference>
<dbReference type="AlphaFoldDB" id="A0A2A5L799"/>
<dbReference type="RefSeq" id="WP_005684338.1">
    <property type="nucleotide sequence ID" value="NZ_BSWG01000054.1"/>
</dbReference>
<dbReference type="Proteomes" id="UP000552935">
    <property type="component" value="Unassembled WGS sequence"/>
</dbReference>
<dbReference type="OrthoDB" id="2318219at2"/>
<comment type="caution">
    <text evidence="1">The sequence shown here is derived from an EMBL/GenBank/DDBJ whole genome shotgun (WGS) entry which is preliminary data.</text>
</comment>
<evidence type="ECO:0000313" key="3">
    <source>
        <dbReference type="EMBL" id="THC80103.1"/>
    </source>
</evidence>
<dbReference type="GeneID" id="69832065"/>
<proteinExistence type="predicted"/>